<proteinExistence type="predicted"/>
<evidence type="ECO:0000256" key="2">
    <source>
        <dbReference type="SAM" id="SignalP"/>
    </source>
</evidence>
<name>M6UF51_9LEPT</name>
<reference evidence="3 4" key="1">
    <citation type="submission" date="2013-01" db="EMBL/GenBank/DDBJ databases">
        <authorList>
            <person name="Harkins D.M."/>
            <person name="Durkin A.S."/>
            <person name="Brinkac L.M."/>
            <person name="Haft D.H."/>
            <person name="Selengut J.D."/>
            <person name="Sanka R."/>
            <person name="DePew J."/>
            <person name="Purushe J."/>
            <person name="Matthias M.A."/>
            <person name="Vinetz J.M."/>
            <person name="Sutton G.G."/>
            <person name="Nierman W.C."/>
            <person name="Fouts D.E."/>
        </authorList>
    </citation>
    <scope>NUCLEOTIDE SEQUENCE [LARGE SCALE GENOMIC DNA]</scope>
    <source>
        <strain evidence="3 4">ZUN142</strain>
    </source>
</reference>
<organism evidence="3 4">
    <name type="scientific">Leptospira noguchii serovar Autumnalis str. ZUN142</name>
    <dbReference type="NCBI Taxonomy" id="1085540"/>
    <lineage>
        <taxon>Bacteria</taxon>
        <taxon>Pseudomonadati</taxon>
        <taxon>Spirochaetota</taxon>
        <taxon>Spirochaetia</taxon>
        <taxon>Leptospirales</taxon>
        <taxon>Leptospiraceae</taxon>
        <taxon>Leptospira</taxon>
    </lineage>
</organism>
<gene>
    <name evidence="3" type="ORF">LEP1GSC186_2641</name>
</gene>
<feature type="signal peptide" evidence="2">
    <location>
        <begin position="1"/>
        <end position="20"/>
    </location>
</feature>
<dbReference type="RefSeq" id="WP_004434764.1">
    <property type="nucleotide sequence ID" value="NZ_AHOP02000001.1"/>
</dbReference>
<evidence type="ECO:0000313" key="4">
    <source>
        <dbReference type="Proteomes" id="UP000012153"/>
    </source>
</evidence>
<keyword evidence="1" id="KW-0472">Membrane</keyword>
<accession>M6UF51</accession>
<feature type="transmembrane region" description="Helical" evidence="1">
    <location>
        <begin position="293"/>
        <end position="316"/>
    </location>
</feature>
<dbReference type="AlphaFoldDB" id="M6UF51"/>
<feature type="chain" id="PRO_5004078358" description="Lipoprotein" evidence="2">
    <location>
        <begin position="21"/>
        <end position="320"/>
    </location>
</feature>
<evidence type="ECO:0000256" key="1">
    <source>
        <dbReference type="SAM" id="Phobius"/>
    </source>
</evidence>
<sequence length="320" mass="37601">MFLHKRIRFFCFFIYPLSFANCLLTATLREEQKRMSFYEYDRPALDGIRIRVSQDNGHPILELSYIRGNEKKINHYCAAPSETESQKKDIYFYDVQFRRFEQTCEFKNEDSNQPIRLEKAERKLFLYDVGTAINDLPWLDSDDTSLTIYRGPYLSKKISDVKQAWTVKHRDFDFKLCIADSKNRIVALDCSKREYQNKYDRFKRLNVCIMAEFDCSQQPNSKSLSLSKIPKSPPTYFSTTRGWTYTDSPDKNYAIWLSEPSPTQMISPIVLISFDPSFKAFSPTNLVAYGLSYLLYPFTIVIDVLTTPILIVYFTYAFRN</sequence>
<keyword evidence="2" id="KW-0732">Signal</keyword>
<dbReference type="EMBL" id="AHOP02000001">
    <property type="protein sequence ID" value="EMO43175.1"/>
    <property type="molecule type" value="Genomic_DNA"/>
</dbReference>
<protein>
    <recommendedName>
        <fullName evidence="5">Lipoprotein</fullName>
    </recommendedName>
</protein>
<keyword evidence="1" id="KW-0812">Transmembrane</keyword>
<evidence type="ECO:0008006" key="5">
    <source>
        <dbReference type="Google" id="ProtNLM"/>
    </source>
</evidence>
<comment type="caution">
    <text evidence="3">The sequence shown here is derived from an EMBL/GenBank/DDBJ whole genome shotgun (WGS) entry which is preliminary data.</text>
</comment>
<evidence type="ECO:0000313" key="3">
    <source>
        <dbReference type="EMBL" id="EMO43175.1"/>
    </source>
</evidence>
<dbReference type="Proteomes" id="UP000012153">
    <property type="component" value="Unassembled WGS sequence"/>
</dbReference>
<keyword evidence="1" id="KW-1133">Transmembrane helix</keyword>